<dbReference type="Pfam" id="PF23742">
    <property type="entry name" value="VBS_C3G9"/>
    <property type="match status" value="1"/>
</dbReference>
<keyword evidence="1" id="KW-0175">Coiled coil</keyword>
<dbReference type="OrthoDB" id="5588096at2759"/>
<dbReference type="GO" id="GO:0005078">
    <property type="term" value="F:MAP-kinase scaffold activity"/>
    <property type="evidence" value="ECO:0007669"/>
    <property type="project" value="TreeGrafter"/>
</dbReference>
<protein>
    <recommendedName>
        <fullName evidence="3">GIT Spa2 homology (SHD) domain-containing protein</fullName>
    </recommendedName>
</protein>
<dbReference type="InterPro" id="IPR039892">
    <property type="entry name" value="Spa2/Sph1"/>
</dbReference>
<evidence type="ECO:0000259" key="3">
    <source>
        <dbReference type="SMART" id="SM00555"/>
    </source>
</evidence>
<dbReference type="Pfam" id="PF08518">
    <property type="entry name" value="GIT_SHD"/>
    <property type="match status" value="1"/>
</dbReference>
<feature type="coiled-coil region" evidence="1">
    <location>
        <begin position="191"/>
        <end position="303"/>
    </location>
</feature>
<dbReference type="SMART" id="SM00555">
    <property type="entry name" value="GIT"/>
    <property type="match status" value="2"/>
</dbReference>
<evidence type="ECO:0000256" key="1">
    <source>
        <dbReference type="SAM" id="Coils"/>
    </source>
</evidence>
<evidence type="ECO:0000313" key="5">
    <source>
        <dbReference type="Proteomes" id="UP000054270"/>
    </source>
</evidence>
<feature type="region of interest" description="Disordered" evidence="2">
    <location>
        <begin position="479"/>
        <end position="506"/>
    </location>
</feature>
<organism evidence="4 5">
    <name type="scientific">Hypholoma sublateritium (strain FD-334 SS-4)</name>
    <dbReference type="NCBI Taxonomy" id="945553"/>
    <lineage>
        <taxon>Eukaryota</taxon>
        <taxon>Fungi</taxon>
        <taxon>Dikarya</taxon>
        <taxon>Basidiomycota</taxon>
        <taxon>Agaricomycotina</taxon>
        <taxon>Agaricomycetes</taxon>
        <taxon>Agaricomycetidae</taxon>
        <taxon>Agaricales</taxon>
        <taxon>Agaricineae</taxon>
        <taxon>Strophariaceae</taxon>
        <taxon>Hypholoma</taxon>
    </lineage>
</organism>
<dbReference type="PANTHER" id="PTHR21601:SF0">
    <property type="entry name" value="PROTEIN SPA2-RELATED"/>
    <property type="match status" value="1"/>
</dbReference>
<dbReference type="InterPro" id="IPR013724">
    <property type="entry name" value="GIT_SHD"/>
</dbReference>
<gene>
    <name evidence="4" type="ORF">HYPSUDRAFT_217242</name>
</gene>
<dbReference type="Proteomes" id="UP000054270">
    <property type="component" value="Unassembled WGS sequence"/>
</dbReference>
<feature type="domain" description="GIT Spa2 homology (SHD)" evidence="3">
    <location>
        <begin position="73"/>
        <end position="103"/>
    </location>
</feature>
<evidence type="ECO:0000256" key="2">
    <source>
        <dbReference type="SAM" id="MobiDB-lite"/>
    </source>
</evidence>
<proteinExistence type="predicted"/>
<accession>A0A0D2KZT7</accession>
<sequence length="672" mass="74677">MSRQSTRPSSPTAASLSGLSTYLTDSDHSVQVSTPASSIPPLAIDYCELSRSQYAELGIFLGNYLAANPSSSRKFKLTKLTNDRFYELSTDVHNEIVRRNIQNEVRFIRVRMDFDEKRSKALQSLAKMANDRLQDISSEIYFEMERRYPELKHESESSIKPPSIEDGASQVVLHEDEAHGDEHAGERNRTFQALQNELETLRQVSRKQIQEHQEEITILNGRCSKLELVKELLQREVRSEKAQRKTEVEGLEMEIKDVRAKNAEIVAAKESDSATIQSLEAELKEYKQKYEQVNGEMEKFKALSHTSLQDAGKCDEDDQVLIMSDPDVVDVHIRQFVVAIDELLVAGRINTRGVMAAAKDAADAVENIVQDINTFELLPKENRGDVNLPALQALRDHIEKEVSNLLAAAKTHASSSGMSPITLLEAAARHASVTITEIGRTLYIPLAAKTERSPPGPPIHAREPPYPWTSAVIRPMSASQTASTTISGKATRISTSSSGVRRYGSRNSPLSLDFNHHLLSIQRSWSGNGSAEPLGSPIRISVAMSSEASEPTEKSEETSGAFHPYLEAQTESISAAIQNLHAGVNNPRARPTLTENLGEIIRIALDVIEAYDTNYSASTTRGIDIIRGLRDHTSKLEKIQALPEVSKERENWQIMAKSSFEIMNIMKGLLKL</sequence>
<dbReference type="EMBL" id="KN817571">
    <property type="protein sequence ID" value="KJA19997.1"/>
    <property type="molecule type" value="Genomic_DNA"/>
</dbReference>
<name>A0A0D2KZT7_HYPSF</name>
<dbReference type="InterPro" id="IPR056439">
    <property type="entry name" value="VBS_C3G9"/>
</dbReference>
<dbReference type="PANTHER" id="PTHR21601">
    <property type="entry name" value="SPA2 PROTEIN"/>
    <property type="match status" value="1"/>
</dbReference>
<evidence type="ECO:0000313" key="4">
    <source>
        <dbReference type="EMBL" id="KJA19997.1"/>
    </source>
</evidence>
<keyword evidence="5" id="KW-1185">Reference proteome</keyword>
<reference evidence="5" key="1">
    <citation type="submission" date="2014-04" db="EMBL/GenBank/DDBJ databases">
        <title>Evolutionary Origins and Diversification of the Mycorrhizal Mutualists.</title>
        <authorList>
            <consortium name="DOE Joint Genome Institute"/>
            <consortium name="Mycorrhizal Genomics Consortium"/>
            <person name="Kohler A."/>
            <person name="Kuo A."/>
            <person name="Nagy L.G."/>
            <person name="Floudas D."/>
            <person name="Copeland A."/>
            <person name="Barry K.W."/>
            <person name="Cichocki N."/>
            <person name="Veneault-Fourrey C."/>
            <person name="LaButti K."/>
            <person name="Lindquist E.A."/>
            <person name="Lipzen A."/>
            <person name="Lundell T."/>
            <person name="Morin E."/>
            <person name="Murat C."/>
            <person name="Riley R."/>
            <person name="Ohm R."/>
            <person name="Sun H."/>
            <person name="Tunlid A."/>
            <person name="Henrissat B."/>
            <person name="Grigoriev I.V."/>
            <person name="Hibbett D.S."/>
            <person name="Martin F."/>
        </authorList>
    </citation>
    <scope>NUCLEOTIDE SEQUENCE [LARGE SCALE GENOMIC DNA]</scope>
    <source>
        <strain evidence="5">FD-334 SS-4</strain>
    </source>
</reference>
<dbReference type="AlphaFoldDB" id="A0A0D2KZT7"/>
<dbReference type="STRING" id="945553.A0A0D2KZT7"/>
<feature type="domain" description="GIT Spa2 homology (SHD)" evidence="3">
    <location>
        <begin position="121"/>
        <end position="151"/>
    </location>
</feature>